<dbReference type="GO" id="GO:0003729">
    <property type="term" value="F:mRNA binding"/>
    <property type="evidence" value="ECO:0007669"/>
    <property type="project" value="TreeGrafter"/>
</dbReference>
<evidence type="ECO:0000313" key="9">
    <source>
        <dbReference type="EMBL" id="KAB5569454.1"/>
    </source>
</evidence>
<evidence type="ECO:0000256" key="1">
    <source>
        <dbReference type="ARBA" id="ARBA00004123"/>
    </source>
</evidence>
<dbReference type="InterPro" id="IPR000504">
    <property type="entry name" value="RRM_dom"/>
</dbReference>
<dbReference type="GO" id="GO:0006397">
    <property type="term" value="P:mRNA processing"/>
    <property type="evidence" value="ECO:0007669"/>
    <property type="project" value="UniProtKB-KW"/>
</dbReference>
<keyword evidence="5" id="KW-0539">Nucleus</keyword>
<protein>
    <recommendedName>
        <fullName evidence="8">RRM domain-containing protein</fullName>
    </recommendedName>
</protein>
<dbReference type="InterPro" id="IPR012677">
    <property type="entry name" value="Nucleotide-bd_a/b_plait_sf"/>
</dbReference>
<dbReference type="PANTHER" id="PTHR23003:SF62">
    <property type="entry name" value="SERINE_ARGININE (SR)-TYPE SHUTTLING MRNA BINDING PROTEIN NPL3"/>
    <property type="match status" value="1"/>
</dbReference>
<dbReference type="PANTHER" id="PTHR23003">
    <property type="entry name" value="RNA RECOGNITION MOTIF RRM DOMAIN CONTAINING PROTEIN"/>
    <property type="match status" value="1"/>
</dbReference>
<reference evidence="10" key="1">
    <citation type="journal article" date="2019" name="Gigascience">
        <title>De novo genome assembly of the endangered Acer yangbiense, a plant species with extremely small populations endemic to Yunnan Province, China.</title>
        <authorList>
            <person name="Yang J."/>
            <person name="Wariss H.M."/>
            <person name="Tao L."/>
            <person name="Zhang R."/>
            <person name="Yun Q."/>
            <person name="Hollingsworth P."/>
            <person name="Dao Z."/>
            <person name="Luo G."/>
            <person name="Guo H."/>
            <person name="Ma Y."/>
            <person name="Sun W."/>
        </authorList>
    </citation>
    <scope>NUCLEOTIDE SEQUENCE [LARGE SCALE GENOMIC DNA]</scope>
    <source>
        <strain evidence="10">cv. br00</strain>
    </source>
</reference>
<feature type="region of interest" description="Disordered" evidence="7">
    <location>
        <begin position="190"/>
        <end position="217"/>
    </location>
</feature>
<proteinExistence type="predicted"/>
<evidence type="ECO:0000313" key="10">
    <source>
        <dbReference type="Proteomes" id="UP000326939"/>
    </source>
</evidence>
<dbReference type="Gene3D" id="3.30.70.330">
    <property type="match status" value="1"/>
</dbReference>
<dbReference type="GO" id="GO:0005737">
    <property type="term" value="C:cytoplasm"/>
    <property type="evidence" value="ECO:0007669"/>
    <property type="project" value="TreeGrafter"/>
</dbReference>
<keyword evidence="2" id="KW-0507">mRNA processing</keyword>
<evidence type="ECO:0000256" key="7">
    <source>
        <dbReference type="SAM" id="MobiDB-lite"/>
    </source>
</evidence>
<name>A0A5N5NPM4_9ROSI</name>
<evidence type="ECO:0000256" key="3">
    <source>
        <dbReference type="ARBA" id="ARBA00022737"/>
    </source>
</evidence>
<feature type="domain" description="RRM" evidence="8">
    <location>
        <begin position="103"/>
        <end position="192"/>
    </location>
</feature>
<evidence type="ECO:0000256" key="5">
    <source>
        <dbReference type="ARBA" id="ARBA00023242"/>
    </source>
</evidence>
<evidence type="ECO:0000256" key="4">
    <source>
        <dbReference type="ARBA" id="ARBA00022884"/>
    </source>
</evidence>
<comment type="caution">
    <text evidence="9">The sequence shown here is derived from an EMBL/GenBank/DDBJ whole genome shotgun (WGS) entry which is preliminary data.</text>
</comment>
<dbReference type="InterPro" id="IPR050374">
    <property type="entry name" value="RRT5_SRSF_SR"/>
</dbReference>
<dbReference type="EMBL" id="VDCV01000002">
    <property type="protein sequence ID" value="KAB5569454.1"/>
    <property type="molecule type" value="Genomic_DNA"/>
</dbReference>
<dbReference type="PROSITE" id="PS50102">
    <property type="entry name" value="RRM"/>
    <property type="match status" value="1"/>
</dbReference>
<keyword evidence="4 6" id="KW-0694">RNA-binding</keyword>
<keyword evidence="3" id="KW-0677">Repeat</keyword>
<keyword evidence="10" id="KW-1185">Reference proteome</keyword>
<dbReference type="SUPFAM" id="SSF54928">
    <property type="entry name" value="RNA-binding domain, RBD"/>
    <property type="match status" value="2"/>
</dbReference>
<dbReference type="GO" id="GO:0005634">
    <property type="term" value="C:nucleus"/>
    <property type="evidence" value="ECO:0007669"/>
    <property type="project" value="UniProtKB-SubCell"/>
</dbReference>
<accession>A0A5N5NPM4</accession>
<organism evidence="9 10">
    <name type="scientific">Salix brachista</name>
    <dbReference type="NCBI Taxonomy" id="2182728"/>
    <lineage>
        <taxon>Eukaryota</taxon>
        <taxon>Viridiplantae</taxon>
        <taxon>Streptophyta</taxon>
        <taxon>Embryophyta</taxon>
        <taxon>Tracheophyta</taxon>
        <taxon>Spermatophyta</taxon>
        <taxon>Magnoliopsida</taxon>
        <taxon>eudicotyledons</taxon>
        <taxon>Gunneridae</taxon>
        <taxon>Pentapetalae</taxon>
        <taxon>rosids</taxon>
        <taxon>fabids</taxon>
        <taxon>Malpighiales</taxon>
        <taxon>Salicaceae</taxon>
        <taxon>Saliceae</taxon>
        <taxon>Salix</taxon>
    </lineage>
</organism>
<comment type="subcellular location">
    <subcellularLocation>
        <location evidence="1">Nucleus</location>
    </subcellularLocation>
</comment>
<dbReference type="InterPro" id="IPR035979">
    <property type="entry name" value="RBD_domain_sf"/>
</dbReference>
<dbReference type="AlphaFoldDB" id="A0A5N5NPM4"/>
<dbReference type="Proteomes" id="UP000326939">
    <property type="component" value="Chromosome 2"/>
</dbReference>
<evidence type="ECO:0000256" key="6">
    <source>
        <dbReference type="PROSITE-ProRule" id="PRU00176"/>
    </source>
</evidence>
<evidence type="ECO:0000259" key="8">
    <source>
        <dbReference type="PROSITE" id="PS50102"/>
    </source>
</evidence>
<dbReference type="Pfam" id="PF00076">
    <property type="entry name" value="RRM_1"/>
    <property type="match status" value="1"/>
</dbReference>
<evidence type="ECO:0000256" key="2">
    <source>
        <dbReference type="ARBA" id="ARBA00022664"/>
    </source>
</evidence>
<dbReference type="SMART" id="SM00360">
    <property type="entry name" value="RRM"/>
    <property type="match status" value="1"/>
</dbReference>
<gene>
    <name evidence="9" type="ORF">DKX38_003247</name>
</gene>
<sequence>MSSRASRTLYVGNLPGDIREKEVEDLFYKVTFNSPPCLEVRLYISASESHCLELSKFILVRVLFYLGRLRVSLLLQHFCLLRLEQFLPHLVYIGDRILLSPKFKLLYGEAPSSLDCATGDKMIIRVTKNRDGRFFLSMQYGPVAHIDLKIPPRPPGYAFVEFEEARDAEDAIRGRDGYDFDGHRLRVELAHGGRGNSSSDRHSSQSGGRGRGGVSRRSEYRVVVTGLPSSASWQDLKALSFPRVVSYMGLTVMSHFMFRIICVEQEMSVSPKCSVMVVALTLEKCE</sequence>